<evidence type="ECO:0000256" key="1">
    <source>
        <dbReference type="SAM" id="MobiDB-lite"/>
    </source>
</evidence>
<protein>
    <submittedName>
        <fullName evidence="3">Uncharacterized protein LOC117564430 isoform X1</fullName>
    </submittedName>
</protein>
<feature type="compositionally biased region" description="Low complexity" evidence="1">
    <location>
        <begin position="119"/>
        <end position="136"/>
    </location>
</feature>
<proteinExistence type="predicted"/>
<sequence>MDSHGAKRSAEPNMYEQLAKKIWRPNAMVDGDAQSEELSTPIPTPITSPPPPAPPQPQSQPEGSKSMKLPSAESTTSFLAEVLSALYGDTTGHPEHGSLSYHKAAERYALTGDGKLAKRSSGSSSAASSGSQSRSQHLPPGFGKAERALYERNKLAAAEAARQVNANGNVGSNSVAPNASGDAGVAGRATPSTINELSHIYLQLLQQQLPQQQAQQQQHLVAGAPNNMSMPIYGLACGHVNDLTQVYAQLLAANFPQNVAQQQHQQQQQSSSAAAATILYEAMLQQRVLQQLQQQQMQQHAQQQQQQQQHQQQQQQSRTPRGIYGGNYNLSGSNKTQQPDSK</sequence>
<feature type="compositionally biased region" description="Pro residues" evidence="1">
    <location>
        <begin position="42"/>
        <end position="58"/>
    </location>
</feature>
<organism evidence="2 3">
    <name type="scientific">Drosophila albomicans</name>
    <name type="common">Fruit fly</name>
    <dbReference type="NCBI Taxonomy" id="7291"/>
    <lineage>
        <taxon>Eukaryota</taxon>
        <taxon>Metazoa</taxon>
        <taxon>Ecdysozoa</taxon>
        <taxon>Arthropoda</taxon>
        <taxon>Hexapoda</taxon>
        <taxon>Insecta</taxon>
        <taxon>Pterygota</taxon>
        <taxon>Neoptera</taxon>
        <taxon>Endopterygota</taxon>
        <taxon>Diptera</taxon>
        <taxon>Brachycera</taxon>
        <taxon>Muscomorpha</taxon>
        <taxon>Ephydroidea</taxon>
        <taxon>Drosophilidae</taxon>
        <taxon>Drosophila</taxon>
    </lineage>
</organism>
<reference evidence="3" key="1">
    <citation type="submission" date="2025-08" db="UniProtKB">
        <authorList>
            <consortium name="RefSeq"/>
        </authorList>
    </citation>
    <scope>IDENTIFICATION</scope>
    <source>
        <strain evidence="3">15112-1751.03</strain>
        <tissue evidence="3">Whole Adult</tissue>
    </source>
</reference>
<feature type="compositionally biased region" description="Low complexity" evidence="1">
    <location>
        <begin position="167"/>
        <end position="176"/>
    </location>
</feature>
<accession>A0A6P8W5Z4</accession>
<gene>
    <name evidence="3" type="primary">LOC117564430</name>
</gene>
<feature type="compositionally biased region" description="Low complexity" evidence="1">
    <location>
        <begin position="303"/>
        <end position="316"/>
    </location>
</feature>
<dbReference type="Proteomes" id="UP000515160">
    <property type="component" value="Chromosome 2L"/>
</dbReference>
<name>A0A6P8W5Z4_DROAB</name>
<dbReference type="GeneID" id="117564430"/>
<keyword evidence="2" id="KW-1185">Reference proteome</keyword>
<feature type="region of interest" description="Disordered" evidence="1">
    <location>
        <begin position="167"/>
        <end position="188"/>
    </location>
</feature>
<feature type="region of interest" description="Disordered" evidence="1">
    <location>
        <begin position="115"/>
        <end position="142"/>
    </location>
</feature>
<feature type="region of interest" description="Disordered" evidence="1">
    <location>
        <begin position="25"/>
        <end position="74"/>
    </location>
</feature>
<dbReference type="OrthoDB" id="8036466at2759"/>
<feature type="compositionally biased region" description="Polar residues" evidence="1">
    <location>
        <begin position="328"/>
        <end position="342"/>
    </location>
</feature>
<dbReference type="RefSeq" id="XP_034099056.1">
    <property type="nucleotide sequence ID" value="XM_034243165.2"/>
</dbReference>
<evidence type="ECO:0000313" key="3">
    <source>
        <dbReference type="RefSeq" id="XP_034099056.1"/>
    </source>
</evidence>
<dbReference type="AlphaFoldDB" id="A0A6P8W5Z4"/>
<evidence type="ECO:0000313" key="2">
    <source>
        <dbReference type="Proteomes" id="UP000515160"/>
    </source>
</evidence>
<feature type="region of interest" description="Disordered" evidence="1">
    <location>
        <begin position="303"/>
        <end position="342"/>
    </location>
</feature>